<gene>
    <name evidence="1" type="ORF">Asulf_01482</name>
</gene>
<keyword evidence="2" id="KW-1185">Reference proteome</keyword>
<name>N0BMH6_9EURY</name>
<evidence type="ECO:0000313" key="1">
    <source>
        <dbReference type="EMBL" id="AGK61465.1"/>
    </source>
</evidence>
<dbReference type="Proteomes" id="UP000013307">
    <property type="component" value="Chromosome"/>
</dbReference>
<dbReference type="SUPFAM" id="SSF48371">
    <property type="entry name" value="ARM repeat"/>
    <property type="match status" value="1"/>
</dbReference>
<reference evidence="1 2" key="1">
    <citation type="journal article" date="2013" name="Genome Announc.">
        <title>Complete Genome Sequence of the Thermophilic and Facultatively Chemolithoautotrophic Sulfate Reducer Archaeoglobus sulfaticallidus Strain PM70-1T.</title>
        <authorList>
            <person name="Stokke R."/>
            <person name="Hocking W.P."/>
            <person name="Steinsbu B.O."/>
            <person name="Steen I.H."/>
        </authorList>
    </citation>
    <scope>NUCLEOTIDE SEQUENCE [LARGE SCALE GENOMIC DNA]</scope>
    <source>
        <strain evidence="1">PM70-1</strain>
    </source>
</reference>
<proteinExistence type="predicted"/>
<dbReference type="AlphaFoldDB" id="N0BMH6"/>
<dbReference type="NCBIfam" id="NF045662">
    <property type="entry name" value="DVU0298_fam"/>
    <property type="match status" value="1"/>
</dbReference>
<dbReference type="KEGG" id="ast:Asulf_01482"/>
<dbReference type="HOGENOM" id="CLU_094508_0_0_2"/>
<evidence type="ECO:0000313" key="2">
    <source>
        <dbReference type="Proteomes" id="UP000013307"/>
    </source>
</evidence>
<dbReference type="EMBL" id="CP005290">
    <property type="protein sequence ID" value="AGK61465.1"/>
    <property type="molecule type" value="Genomic_DNA"/>
</dbReference>
<dbReference type="RefSeq" id="WP_015591063.1">
    <property type="nucleotide sequence ID" value="NC_021169.1"/>
</dbReference>
<accession>N0BMH6</accession>
<dbReference type="InterPro" id="IPR016024">
    <property type="entry name" value="ARM-type_fold"/>
</dbReference>
<dbReference type="InterPro" id="IPR054701">
    <property type="entry name" value="DVU0298-like"/>
</dbReference>
<protein>
    <submittedName>
        <fullName evidence="1">Uncharacterized protein</fullName>
    </submittedName>
</protein>
<dbReference type="GeneID" id="15393117"/>
<dbReference type="STRING" id="387631.Asulf_01482"/>
<dbReference type="OrthoDB" id="50198at2157"/>
<organism evidence="1 2">
    <name type="scientific">Archaeoglobus sulfaticallidus PM70-1</name>
    <dbReference type="NCBI Taxonomy" id="387631"/>
    <lineage>
        <taxon>Archaea</taxon>
        <taxon>Methanobacteriati</taxon>
        <taxon>Methanobacteriota</taxon>
        <taxon>Archaeoglobi</taxon>
        <taxon>Archaeoglobales</taxon>
        <taxon>Archaeoglobaceae</taxon>
        <taxon>Archaeoglobus</taxon>
    </lineage>
</organism>
<dbReference type="eggNOG" id="arCOG02966">
    <property type="taxonomic scope" value="Archaea"/>
</dbReference>
<sequence>MKQRIAEIVRGRRYEELLELSHKRGLKKVATSLISFLYLDELMVFHSAEAIGVVCREIEKRDDEFVRNILRRLFWHLSDESGAYCKGAPLAIGEIGRNCPVAFDNFRNMLLALLRNEEVEKKYVLYAIYRSAREMRSAYPDPVEEIKPYLRYSGEIKAYAILALIALGYIPEIDADERVRIYIDGDFREIALVELKNFVNRENVK</sequence>